<accession>A0A1V9G106</accession>
<proteinExistence type="predicted"/>
<dbReference type="Proteomes" id="UP000192796">
    <property type="component" value="Unassembled WGS sequence"/>
</dbReference>
<dbReference type="STRING" id="1703345.A3860_19935"/>
<reference evidence="1 2" key="1">
    <citation type="submission" date="2016-03" db="EMBL/GenBank/DDBJ databases">
        <title>Niastella vici sp. nov., isolated from farmland soil.</title>
        <authorList>
            <person name="Chen L."/>
            <person name="Wang D."/>
            <person name="Yang S."/>
            <person name="Wang G."/>
        </authorList>
    </citation>
    <scope>NUCLEOTIDE SEQUENCE [LARGE SCALE GENOMIC DNA]</scope>
    <source>
        <strain evidence="1 2">DJ57</strain>
    </source>
</reference>
<comment type="caution">
    <text evidence="1">The sequence shown here is derived from an EMBL/GenBank/DDBJ whole genome shotgun (WGS) entry which is preliminary data.</text>
</comment>
<evidence type="ECO:0000313" key="1">
    <source>
        <dbReference type="EMBL" id="OQP64250.1"/>
    </source>
</evidence>
<sequence>MYIMEGEKAVNISIFLFMWLRNCSARPAIEIWPVFCLFQAVGQPAFTYKIPLFTYILPRPAGHICKLQ</sequence>
<name>A0A1V9G106_9BACT</name>
<gene>
    <name evidence="1" type="ORF">A3860_19935</name>
</gene>
<dbReference type="EMBL" id="LVYD01000042">
    <property type="protein sequence ID" value="OQP64250.1"/>
    <property type="molecule type" value="Genomic_DNA"/>
</dbReference>
<dbReference type="AlphaFoldDB" id="A0A1V9G106"/>
<protein>
    <submittedName>
        <fullName evidence="1">Uncharacterized protein</fullName>
    </submittedName>
</protein>
<evidence type="ECO:0000313" key="2">
    <source>
        <dbReference type="Proteomes" id="UP000192796"/>
    </source>
</evidence>
<organism evidence="1 2">
    <name type="scientific">Niastella vici</name>
    <dbReference type="NCBI Taxonomy" id="1703345"/>
    <lineage>
        <taxon>Bacteria</taxon>
        <taxon>Pseudomonadati</taxon>
        <taxon>Bacteroidota</taxon>
        <taxon>Chitinophagia</taxon>
        <taxon>Chitinophagales</taxon>
        <taxon>Chitinophagaceae</taxon>
        <taxon>Niastella</taxon>
    </lineage>
</organism>
<keyword evidence="2" id="KW-1185">Reference proteome</keyword>